<name>A0ABP1PCD7_XYLVO</name>
<feature type="region of interest" description="Disordered" evidence="1">
    <location>
        <begin position="1"/>
        <end position="26"/>
    </location>
</feature>
<comment type="caution">
    <text evidence="2">The sequence shown here is derived from an EMBL/GenBank/DDBJ whole genome shotgun (WGS) entry which is preliminary data.</text>
</comment>
<feature type="compositionally biased region" description="Basic and acidic residues" evidence="1">
    <location>
        <begin position="83"/>
        <end position="105"/>
    </location>
</feature>
<gene>
    <name evidence="2" type="ORF">XYLVIOL_LOCUS10254</name>
</gene>
<protein>
    <submittedName>
        <fullName evidence="2">Uncharacterized protein</fullName>
    </submittedName>
</protein>
<proteinExistence type="predicted"/>
<feature type="compositionally biased region" description="Basic and acidic residues" evidence="1">
    <location>
        <begin position="190"/>
        <end position="204"/>
    </location>
</feature>
<sequence>MMLEKSLQKDLRDREKMSMEETLEKNRDREVDLEVVIRPNAPDRTPSFDLEADPGLDYKDLGLEIVGLTRNPYLDEDPFLADDVNRQKGDQLPEEDPHRGNDHFPEGGQDLYLENEGLCQEEDPGDQSRGREDLCRDLDKEDLYQDPEDLYLDLATDARTRKSINLVADRETGRSLAQSHLESLQSPERGSIRREKLKADRGQRGDLVREIGSKLKKL</sequence>
<accession>A0ABP1PCD7</accession>
<organism evidence="2 3">
    <name type="scientific">Xylocopa violacea</name>
    <name type="common">Violet carpenter bee</name>
    <name type="synonym">Apis violacea</name>
    <dbReference type="NCBI Taxonomy" id="135666"/>
    <lineage>
        <taxon>Eukaryota</taxon>
        <taxon>Metazoa</taxon>
        <taxon>Ecdysozoa</taxon>
        <taxon>Arthropoda</taxon>
        <taxon>Hexapoda</taxon>
        <taxon>Insecta</taxon>
        <taxon>Pterygota</taxon>
        <taxon>Neoptera</taxon>
        <taxon>Endopterygota</taxon>
        <taxon>Hymenoptera</taxon>
        <taxon>Apocrita</taxon>
        <taxon>Aculeata</taxon>
        <taxon>Apoidea</taxon>
        <taxon>Anthophila</taxon>
        <taxon>Apidae</taxon>
        <taxon>Xylocopa</taxon>
        <taxon>Xylocopa</taxon>
    </lineage>
</organism>
<keyword evidence="3" id="KW-1185">Reference proteome</keyword>
<dbReference type="Proteomes" id="UP001642520">
    <property type="component" value="Unassembled WGS sequence"/>
</dbReference>
<evidence type="ECO:0000256" key="1">
    <source>
        <dbReference type="SAM" id="MobiDB-lite"/>
    </source>
</evidence>
<feature type="compositionally biased region" description="Polar residues" evidence="1">
    <location>
        <begin position="175"/>
        <end position="188"/>
    </location>
</feature>
<feature type="region of interest" description="Disordered" evidence="1">
    <location>
        <begin position="171"/>
        <end position="204"/>
    </location>
</feature>
<dbReference type="EMBL" id="CAXAJV020001300">
    <property type="protein sequence ID" value="CAL7950908.1"/>
    <property type="molecule type" value="Genomic_DNA"/>
</dbReference>
<evidence type="ECO:0000313" key="2">
    <source>
        <dbReference type="EMBL" id="CAL7950908.1"/>
    </source>
</evidence>
<evidence type="ECO:0000313" key="3">
    <source>
        <dbReference type="Proteomes" id="UP001642520"/>
    </source>
</evidence>
<feature type="region of interest" description="Disordered" evidence="1">
    <location>
        <begin position="72"/>
        <end position="112"/>
    </location>
</feature>
<reference evidence="2 3" key="1">
    <citation type="submission" date="2024-08" db="EMBL/GenBank/DDBJ databases">
        <authorList>
            <person name="Will J Nash"/>
            <person name="Angela Man"/>
            <person name="Seanna McTaggart"/>
            <person name="Kendall Baker"/>
            <person name="Tom Barker"/>
            <person name="Leah Catchpole"/>
            <person name="Alex Durrant"/>
            <person name="Karim Gharbi"/>
            <person name="Naomi Irish"/>
            <person name="Gemy Kaithakottil"/>
            <person name="Debby Ku"/>
            <person name="Aaliyah Providence"/>
            <person name="Felix Shaw"/>
            <person name="David Swarbreck"/>
            <person name="Chris Watkins"/>
            <person name="Ann M. McCartney"/>
            <person name="Giulio Formenti"/>
            <person name="Alice Mouton"/>
            <person name="Noel Vella"/>
            <person name="Bjorn M von Reumont"/>
            <person name="Adriana Vella"/>
            <person name="Wilfried Haerty"/>
        </authorList>
    </citation>
    <scope>NUCLEOTIDE SEQUENCE [LARGE SCALE GENOMIC DNA]</scope>
</reference>